<sequence>MDTATAIFTPKDNDPAQRLTGQFNFTQITPTKVHVSGQLTNGMVEKDIKEYKFWIADSLGMLLYELSKGFINGAGGWSINDSGGTNILQSDFEEGFSIKGTYGIVNLKLEISLGSDLLGSAQIKEVV</sequence>
<evidence type="ECO:0000313" key="2">
    <source>
        <dbReference type="Proteomes" id="UP000439903"/>
    </source>
</evidence>
<proteinExistence type="predicted"/>
<evidence type="ECO:0000313" key="1">
    <source>
        <dbReference type="EMBL" id="KAF0410412.1"/>
    </source>
</evidence>
<name>A0A8H4A2G4_GIGMA</name>
<keyword evidence="2" id="KW-1185">Reference proteome</keyword>
<organism evidence="1 2">
    <name type="scientific">Gigaspora margarita</name>
    <dbReference type="NCBI Taxonomy" id="4874"/>
    <lineage>
        <taxon>Eukaryota</taxon>
        <taxon>Fungi</taxon>
        <taxon>Fungi incertae sedis</taxon>
        <taxon>Mucoromycota</taxon>
        <taxon>Glomeromycotina</taxon>
        <taxon>Glomeromycetes</taxon>
        <taxon>Diversisporales</taxon>
        <taxon>Gigasporaceae</taxon>
        <taxon>Gigaspora</taxon>
    </lineage>
</organism>
<comment type="caution">
    <text evidence="1">The sequence shown here is derived from an EMBL/GenBank/DDBJ whole genome shotgun (WGS) entry which is preliminary data.</text>
</comment>
<dbReference type="Proteomes" id="UP000439903">
    <property type="component" value="Unassembled WGS sequence"/>
</dbReference>
<dbReference type="AlphaFoldDB" id="A0A8H4A2G4"/>
<protein>
    <submittedName>
        <fullName evidence="1">Uncharacterized protein</fullName>
    </submittedName>
</protein>
<reference evidence="1 2" key="1">
    <citation type="journal article" date="2019" name="Environ. Microbiol.">
        <title>At the nexus of three kingdoms: the genome of the mycorrhizal fungus Gigaspora margarita provides insights into plant, endobacterial and fungal interactions.</title>
        <authorList>
            <person name="Venice F."/>
            <person name="Ghignone S."/>
            <person name="Salvioli di Fossalunga A."/>
            <person name="Amselem J."/>
            <person name="Novero M."/>
            <person name="Xianan X."/>
            <person name="Sedzielewska Toro K."/>
            <person name="Morin E."/>
            <person name="Lipzen A."/>
            <person name="Grigoriev I.V."/>
            <person name="Henrissat B."/>
            <person name="Martin F.M."/>
            <person name="Bonfante P."/>
        </authorList>
    </citation>
    <scope>NUCLEOTIDE SEQUENCE [LARGE SCALE GENOMIC DNA]</scope>
    <source>
        <strain evidence="1 2">BEG34</strain>
    </source>
</reference>
<dbReference type="EMBL" id="WTPW01001864">
    <property type="protein sequence ID" value="KAF0410412.1"/>
    <property type="molecule type" value="Genomic_DNA"/>
</dbReference>
<dbReference type="OrthoDB" id="2328630at2759"/>
<gene>
    <name evidence="1" type="ORF">F8M41_008290</name>
</gene>
<accession>A0A8H4A2G4</accession>